<name>A0ABN6IVD4_9CLOT</name>
<dbReference type="SUPFAM" id="SSF55469">
    <property type="entry name" value="FMN-dependent nitroreductase-like"/>
    <property type="match status" value="1"/>
</dbReference>
<organism evidence="3 4">
    <name type="scientific">Clostridium gelidum</name>
    <dbReference type="NCBI Taxonomy" id="704125"/>
    <lineage>
        <taxon>Bacteria</taxon>
        <taxon>Bacillati</taxon>
        <taxon>Bacillota</taxon>
        <taxon>Clostridia</taxon>
        <taxon>Eubacteriales</taxon>
        <taxon>Clostridiaceae</taxon>
        <taxon>Clostridium</taxon>
    </lineage>
</organism>
<dbReference type="PANTHER" id="PTHR23026:SF125">
    <property type="entry name" value="OXYGEN-INSENSITIVE NAD(P)H NITROREDUCTASE"/>
    <property type="match status" value="1"/>
</dbReference>
<feature type="domain" description="Nitroreductase" evidence="2">
    <location>
        <begin position="8"/>
        <end position="167"/>
    </location>
</feature>
<dbReference type="PANTHER" id="PTHR23026">
    <property type="entry name" value="NADPH NITROREDUCTASE"/>
    <property type="match status" value="1"/>
</dbReference>
<evidence type="ECO:0000313" key="3">
    <source>
        <dbReference type="EMBL" id="BCZ46009.1"/>
    </source>
</evidence>
<dbReference type="Gene3D" id="3.40.109.10">
    <property type="entry name" value="NADH Oxidase"/>
    <property type="match status" value="1"/>
</dbReference>
<sequence length="186" mass="21493">MEILECINSKRSIRVYADEIIPEEVLTNLIELGTKVSTGSGLEPWGFVIIQDKNEIDSLSEMTKQYLLDNFEKYPYLQQYKDWLKNSQYSIFNHASTLLIIYGNVESHWHVYDCSLVAGNIMLAAHSMGIGTCWIGFAEYTLNTKEFKEKYGVPEQYELVCPMSIGYMKTKLTPPKRKKPIIFNKK</sequence>
<dbReference type="RefSeq" id="WP_224037536.1">
    <property type="nucleotide sequence ID" value="NZ_AP024849.1"/>
</dbReference>
<accession>A0ABN6IVD4</accession>
<evidence type="ECO:0000256" key="1">
    <source>
        <dbReference type="ARBA" id="ARBA00023027"/>
    </source>
</evidence>
<dbReference type="InterPro" id="IPR029479">
    <property type="entry name" value="Nitroreductase"/>
</dbReference>
<dbReference type="InterPro" id="IPR000415">
    <property type="entry name" value="Nitroreductase-like"/>
</dbReference>
<keyword evidence="4" id="KW-1185">Reference proteome</keyword>
<dbReference type="InterPro" id="IPR050627">
    <property type="entry name" value="Nitroreductase/BluB"/>
</dbReference>
<protein>
    <submittedName>
        <fullName evidence="3">Nitroreductase</fullName>
    </submittedName>
</protein>
<dbReference type="EMBL" id="AP024849">
    <property type="protein sequence ID" value="BCZ46009.1"/>
    <property type="molecule type" value="Genomic_DNA"/>
</dbReference>
<gene>
    <name evidence="3" type="ORF">psyc5s11_20760</name>
</gene>
<evidence type="ECO:0000313" key="4">
    <source>
        <dbReference type="Proteomes" id="UP000824633"/>
    </source>
</evidence>
<keyword evidence="1" id="KW-0520">NAD</keyword>
<dbReference type="Proteomes" id="UP000824633">
    <property type="component" value="Chromosome"/>
</dbReference>
<dbReference type="Pfam" id="PF00881">
    <property type="entry name" value="Nitroreductase"/>
    <property type="match status" value="1"/>
</dbReference>
<reference evidence="4" key="1">
    <citation type="submission" date="2021-07" db="EMBL/GenBank/DDBJ databases">
        <title>Complete genome sequencing of a Clostridium isolate.</title>
        <authorList>
            <person name="Ueki A."/>
            <person name="Tonouchi A."/>
        </authorList>
    </citation>
    <scope>NUCLEOTIDE SEQUENCE [LARGE SCALE GENOMIC DNA]</scope>
    <source>
        <strain evidence="4">C5S11</strain>
    </source>
</reference>
<proteinExistence type="predicted"/>
<evidence type="ECO:0000259" key="2">
    <source>
        <dbReference type="Pfam" id="PF00881"/>
    </source>
</evidence>
<dbReference type="CDD" id="cd02136">
    <property type="entry name" value="PnbA_NfnB-like"/>
    <property type="match status" value="1"/>
</dbReference>